<dbReference type="Proteomes" id="UP000245956">
    <property type="component" value="Unassembled WGS sequence"/>
</dbReference>
<dbReference type="EMBL" id="LCWV01000004">
    <property type="protein sequence ID" value="PWI73946.1"/>
    <property type="molecule type" value="Genomic_DNA"/>
</dbReference>
<evidence type="ECO:0000313" key="3">
    <source>
        <dbReference type="Proteomes" id="UP000245956"/>
    </source>
</evidence>
<accession>A0A2U3EHE7</accession>
<organism evidence="2 3">
    <name type="scientific">Purpureocillium lilacinum</name>
    <name type="common">Paecilomyces lilacinus</name>
    <dbReference type="NCBI Taxonomy" id="33203"/>
    <lineage>
        <taxon>Eukaryota</taxon>
        <taxon>Fungi</taxon>
        <taxon>Dikarya</taxon>
        <taxon>Ascomycota</taxon>
        <taxon>Pezizomycotina</taxon>
        <taxon>Sordariomycetes</taxon>
        <taxon>Hypocreomycetidae</taxon>
        <taxon>Hypocreales</taxon>
        <taxon>Ophiocordycipitaceae</taxon>
        <taxon>Purpureocillium</taxon>
    </lineage>
</organism>
<gene>
    <name evidence="2" type="ORF">PCL_09222</name>
</gene>
<proteinExistence type="predicted"/>
<reference evidence="2 3" key="1">
    <citation type="journal article" date="2016" name="Front. Microbiol.">
        <title>Genome and transcriptome sequences reveal the specific parasitism of the nematophagous Purpureocillium lilacinum 36-1.</title>
        <authorList>
            <person name="Xie J."/>
            <person name="Li S."/>
            <person name="Mo C."/>
            <person name="Xiao X."/>
            <person name="Peng D."/>
            <person name="Wang G."/>
            <person name="Xiao Y."/>
        </authorList>
    </citation>
    <scope>NUCLEOTIDE SEQUENCE [LARGE SCALE GENOMIC DNA]</scope>
    <source>
        <strain evidence="2 3">36-1</strain>
    </source>
</reference>
<evidence type="ECO:0000256" key="1">
    <source>
        <dbReference type="SAM" id="MobiDB-lite"/>
    </source>
</evidence>
<feature type="region of interest" description="Disordered" evidence="1">
    <location>
        <begin position="276"/>
        <end position="296"/>
    </location>
</feature>
<feature type="region of interest" description="Disordered" evidence="1">
    <location>
        <begin position="112"/>
        <end position="147"/>
    </location>
</feature>
<name>A0A2U3EHE7_PURLI</name>
<feature type="region of interest" description="Disordered" evidence="1">
    <location>
        <begin position="448"/>
        <end position="467"/>
    </location>
</feature>
<dbReference type="AlphaFoldDB" id="A0A2U3EHE7"/>
<sequence length="524" mass="54776">MGEDEMDGVGLWWMPADRRVRHLGRFHALDVGAGGGRACCGAFWAAGLASRLAHVGRGAGGTGWVGESMSGQTDGSMARWRQPWMAGALAHGGGGGDGRSPCLRTPGHLKRMHLRGPTQAGGPYQAHQAPPSKPQARRDGGDATAQPNSVVCLGARSTGLGVVGARVAPGGVPPEPGGLGGICATEQWNTTLSSPQALGPPACPDAGALLNAPSSVGGAQLTFGNILQQAPDQTGFRGCQPRTGCMVNEPGLQHATRTRSRPPPSAPIFAEWWKPVQIPSPPRGQRQGPFPRPRAGAEPFRLPWPPLYVLYQVPVDTRNGGQPPDARCKPPPRIHEVTARGATPAHCTSYLWEAAAPCLLVPAAQCTFFPFLPCTAGRFTLCLLPSTIHSRGASSSRFFCHFAPASLFARSTAASATNLESARAAPATPTSPAYSVILALHSHAAAHQPRQTAPIGSEQTPLPSGAARVGDPVRLHLCSRRPSRPRLVSRFFASLRVRLPAPSVVSFTRAAASRSAAAHSADLA</sequence>
<protein>
    <submittedName>
        <fullName evidence="2">Uncharacterized protein</fullName>
    </submittedName>
</protein>
<evidence type="ECO:0000313" key="2">
    <source>
        <dbReference type="EMBL" id="PWI73946.1"/>
    </source>
</evidence>
<comment type="caution">
    <text evidence="2">The sequence shown here is derived from an EMBL/GenBank/DDBJ whole genome shotgun (WGS) entry which is preliminary data.</text>
</comment>